<proteinExistence type="evidence at transcript level"/>
<dbReference type="AlphaFoldDB" id="L7MLT5"/>
<accession>L7MLT5</accession>
<reference evidence="1" key="1">
    <citation type="submission" date="2012-11" db="EMBL/GenBank/DDBJ databases">
        <authorList>
            <person name="Lucero-Rivera Y.E."/>
            <person name="Tovar-Ramirez D."/>
        </authorList>
    </citation>
    <scope>NUCLEOTIDE SEQUENCE</scope>
    <source>
        <tissue evidence="1">Salivary gland</tissue>
    </source>
</reference>
<evidence type="ECO:0000313" key="1">
    <source>
        <dbReference type="EMBL" id="JAA64149.1"/>
    </source>
</evidence>
<organism evidence="1">
    <name type="scientific">Rhipicephalus pulchellus</name>
    <name type="common">Yellow backed tick</name>
    <name type="synonym">Dermacentor pulchellus</name>
    <dbReference type="NCBI Taxonomy" id="72859"/>
    <lineage>
        <taxon>Eukaryota</taxon>
        <taxon>Metazoa</taxon>
        <taxon>Ecdysozoa</taxon>
        <taxon>Arthropoda</taxon>
        <taxon>Chelicerata</taxon>
        <taxon>Arachnida</taxon>
        <taxon>Acari</taxon>
        <taxon>Parasitiformes</taxon>
        <taxon>Ixodida</taxon>
        <taxon>Ixodoidea</taxon>
        <taxon>Ixodidae</taxon>
        <taxon>Rhipicephalinae</taxon>
        <taxon>Rhipicephalus</taxon>
        <taxon>Rhipicephalus</taxon>
    </lineage>
</organism>
<feature type="non-terminal residue" evidence="1">
    <location>
        <position position="1"/>
    </location>
</feature>
<dbReference type="EMBL" id="GACK01000885">
    <property type="protein sequence ID" value="JAA64149.1"/>
    <property type="molecule type" value="mRNA"/>
</dbReference>
<protein>
    <submittedName>
        <fullName evidence="1">Putative tick transposon</fullName>
    </submittedName>
</protein>
<name>L7MLT5_RHIPC</name>
<sequence length="189" mass="21642">VSSPTYAHITTICANTSKSLGYIRCNLCNCPSDICKLAFLTFVRPQLEFASPIWSPYHEYLIRMLEAIQNRASRFISRDYNYQSSIARIKLNLSLQTLSSRHDTALLSLFYIYVYQMKPSNLPLVRAPCTSRRLHNDVISYNCIYGNTDAFNASALPQAIRLWNSLPNNTVAQTNKDKFRELLILQFSS</sequence>
<reference evidence="1" key="2">
    <citation type="journal article" date="2015" name="J. Proteomics">
        <title>Sexual differences in the sialomes of the zebra tick, Rhipicephalus pulchellus.</title>
        <authorList>
            <person name="Tan A.W."/>
            <person name="Francischetti I.M."/>
            <person name="Slovak M."/>
            <person name="Kini R.M."/>
            <person name="Ribeiro J.M."/>
        </authorList>
    </citation>
    <scope>NUCLEOTIDE SEQUENCE</scope>
    <source>
        <tissue evidence="1">Salivary gland</tissue>
    </source>
</reference>